<dbReference type="AlphaFoldDB" id="A0A077MFJ0"/>
<gene>
    <name evidence="2" type="ORF">BN13_550005</name>
</gene>
<organism evidence="2 3">
    <name type="scientific">Nostocoides jenkinsii Ben 74</name>
    <dbReference type="NCBI Taxonomy" id="1193518"/>
    <lineage>
        <taxon>Bacteria</taxon>
        <taxon>Bacillati</taxon>
        <taxon>Actinomycetota</taxon>
        <taxon>Actinomycetes</taxon>
        <taxon>Micrococcales</taxon>
        <taxon>Intrasporangiaceae</taxon>
        <taxon>Nostocoides</taxon>
    </lineage>
</organism>
<dbReference type="EMBL" id="CAJC01000167">
    <property type="protein sequence ID" value="CCI54017.1"/>
    <property type="molecule type" value="Genomic_DNA"/>
</dbReference>
<sequence length="1135" mass="122495">MNGTQSPSSIDLLAAVNVRLDLLGLPKVQAVEAGQAAADALIAPLLKRQRELSRRLADRLPPVDERIEAFLAAYLDGVEPAPRLPRRTLNLDLPGLARTLSLPVDADDYSSGLITSYRLANGVLHNPRNDRRTTAGVFHIAEGGLPIPDDKKAVPRAVFAALLDRALTPPAEALELPITSTQDEPAACFVSLLLRPLVIVGVPGHTRERRMETRFIVPGSMVANLDFVEGIFGNAGDPYLPENDAALDPLGWTGHTGLVILAPHLTTATKKSLGLPHRDDATERQVRDGMCWSDPAEVYNGGKAFKVCARDERGVMVTIIADNYFGYCKKEVKTQISMSANLFGGAEEEHSGGAIVFPSWDEGQEFVNTYAADAPSVADVTSRDPSGWALDSGGWARATGQRGLVLVPAGARFSLHDRSITWPGDEGMVRIPFRGDTTYLDTTGFRVAMKQVRRDPVQWTIIGTSATATVCHKPSTVSGGGKSEISKSIADAITIGQAYVADFDADMDAVEAIVSRDYSDRYAEPLWNGQDHRPLLGADRSTGSIIKLFTPSSEYSEEHNSFIRAIPAHVLQLVYVIKKAYRAEWGADWRSHFSVSRVNGRPGNRLRLDGENVLVDMLRVGFESDGSYRLFSLRPDFSPAIKVQAEDDITASVVVPTGGPDAPSVKYVENCEGLLFQRPDDAIVPGYDSTAEADIASPGTFLSNFEPLDRAAVTELADDAVAVSQFTEPMRDLLTGFASGTLASDAAYLVCSARPRLVDGKPSKNPRYLQVRPDLADPVGTSTAMTSLRLGRGLSLAEPIATGVDVVAAGRRNNPPAEGVPALCAFGPLHYLELPELLMEFISSMTGKSPSTTGAGSEGAMTKSPFNALPTTYDLNAAFLSFALTGYDGWISGAGHVGPQVRVDHDVSLLIPELFARMRPAERSAAALIDAGHLERMTDVTLPDGRVVAASRLGYRITSKFATTFLGRIFMHPDAIFTEAILRPETQDLTAFTDSVDVMVSTHERVARSYLKDGTIDSACPPVRALLEIMADGISADGHTLDDPAFRAMFTREAVLASPWYAERLDAAQAQLVVRAEAGIASLEELLAADGDDRVSDRMSLHDRLSEVVQAREEAMSPATRARLVGTLGRQPRFR</sequence>
<evidence type="ECO:0000313" key="2">
    <source>
        <dbReference type="EMBL" id="CCI54017.1"/>
    </source>
</evidence>
<dbReference type="Pfam" id="PF26300">
    <property type="entry name" value="PEPCK_PPi_lobe_2"/>
    <property type="match status" value="1"/>
</dbReference>
<name>A0A077MFJ0_9MICO</name>
<accession>A0A077MFJ0</accession>
<reference evidence="2 3" key="1">
    <citation type="journal article" date="2013" name="ISME J.">
        <title>A metabolic model for members of the genus Tetrasphaera involved in enhanced biological phosphorus removal.</title>
        <authorList>
            <person name="Kristiansen R."/>
            <person name="Nguyen H.T.T."/>
            <person name="Saunders A.M."/>
            <person name="Nielsen J.L."/>
            <person name="Wimmer R."/>
            <person name="Le V.Q."/>
            <person name="McIlroy S.J."/>
            <person name="Petrovski S."/>
            <person name="Seviour R.J."/>
            <person name="Calteau A."/>
            <person name="Nielsen K.L."/>
            <person name="Nielsen P.H."/>
        </authorList>
    </citation>
    <scope>NUCLEOTIDE SEQUENCE [LARGE SCALE GENOMIC DNA]</scope>
    <source>
        <strain evidence="2 3">Ben 74</strain>
    </source>
</reference>
<keyword evidence="3" id="KW-1185">Reference proteome</keyword>
<dbReference type="OrthoDB" id="366044at2"/>
<dbReference type="STRING" id="1193518.BN13_550005"/>
<proteinExistence type="predicted"/>
<feature type="domain" description="PPi-type phosphoenolpyruvate carboxykinase lobe 2" evidence="1">
    <location>
        <begin position="500"/>
        <end position="607"/>
    </location>
</feature>
<comment type="caution">
    <text evidence="2">The sequence shown here is derived from an EMBL/GenBank/DDBJ whole genome shotgun (WGS) entry which is preliminary data.</text>
</comment>
<evidence type="ECO:0000259" key="1">
    <source>
        <dbReference type="Pfam" id="PF26300"/>
    </source>
</evidence>
<protein>
    <recommendedName>
        <fullName evidence="1">PPi-type phosphoenolpyruvate carboxykinase lobe 2 domain-containing protein</fullName>
    </recommendedName>
</protein>
<dbReference type="InterPro" id="IPR058710">
    <property type="entry name" value="PEPCK_lobe_2"/>
</dbReference>
<dbReference type="Proteomes" id="UP000035720">
    <property type="component" value="Unassembled WGS sequence"/>
</dbReference>
<evidence type="ECO:0000313" key="3">
    <source>
        <dbReference type="Proteomes" id="UP000035720"/>
    </source>
</evidence>
<dbReference type="RefSeq" id="WP_048546422.1">
    <property type="nucleotide sequence ID" value="NZ_HF571038.1"/>
</dbReference>